<keyword evidence="3" id="KW-1185">Reference proteome</keyword>
<evidence type="ECO:0000313" key="2">
    <source>
        <dbReference type="EMBL" id="GGG04165.1"/>
    </source>
</evidence>
<sequence>MHKLIFNEWLKLFKKRSFFISYLVMMVVIGGAAYFMKILAGGEKFAMRDFVFLGLSPSGFGALTALLVIISTAGAVSKEFSQGTIKLLLIRAQSRSKILLSKYIVIFLYTVSLMLTSFVVSFIAGSLAFGAGTPSASWLDVGKVALSTLVYIEIFATITFMLGVLTRSTGITVGITMLLIMMKDMTVALLSKYAFTKYLIFTNVDLSIYAGGGSPLPGMTLGFSLAVIAAYMVLFLLLSFVTFKKRDVA</sequence>
<dbReference type="RefSeq" id="WP_188831452.1">
    <property type="nucleotide sequence ID" value="NZ_BMIW01000019.1"/>
</dbReference>
<dbReference type="PANTHER" id="PTHR37305:SF1">
    <property type="entry name" value="MEMBRANE PROTEIN"/>
    <property type="match status" value="1"/>
</dbReference>
<feature type="transmembrane region" description="Helical" evidence="1">
    <location>
        <begin position="221"/>
        <end position="243"/>
    </location>
</feature>
<dbReference type="Pfam" id="PF12730">
    <property type="entry name" value="ABC2_membrane_4"/>
    <property type="match status" value="1"/>
</dbReference>
<evidence type="ECO:0000313" key="3">
    <source>
        <dbReference type="Proteomes" id="UP000608420"/>
    </source>
</evidence>
<feature type="transmembrane region" description="Helical" evidence="1">
    <location>
        <begin position="144"/>
        <end position="165"/>
    </location>
</feature>
<feature type="transmembrane region" description="Helical" evidence="1">
    <location>
        <begin position="20"/>
        <end position="40"/>
    </location>
</feature>
<reference evidence="3" key="1">
    <citation type="journal article" date="2019" name="Int. J. Syst. Evol. Microbiol.">
        <title>The Global Catalogue of Microorganisms (GCM) 10K type strain sequencing project: providing services to taxonomists for standard genome sequencing and annotation.</title>
        <authorList>
            <consortium name="The Broad Institute Genomics Platform"/>
            <consortium name="The Broad Institute Genome Sequencing Center for Infectious Disease"/>
            <person name="Wu L."/>
            <person name="Ma J."/>
        </authorList>
    </citation>
    <scope>NUCLEOTIDE SEQUENCE [LARGE SCALE GENOMIC DNA]</scope>
    <source>
        <strain evidence="3">CGMCC 1.15420</strain>
    </source>
</reference>
<feature type="transmembrane region" description="Helical" evidence="1">
    <location>
        <begin position="98"/>
        <end position="124"/>
    </location>
</feature>
<gene>
    <name evidence="2" type="primary">yhcI</name>
    <name evidence="2" type="ORF">GCM10010913_27440</name>
</gene>
<keyword evidence="1" id="KW-1133">Transmembrane helix</keyword>
<dbReference type="PANTHER" id="PTHR37305">
    <property type="entry name" value="INTEGRAL MEMBRANE PROTEIN-RELATED"/>
    <property type="match status" value="1"/>
</dbReference>
<protein>
    <recommendedName>
        <fullName evidence="4">ABC transporter permease</fullName>
    </recommendedName>
</protein>
<feature type="transmembrane region" description="Helical" evidence="1">
    <location>
        <begin position="60"/>
        <end position="77"/>
    </location>
</feature>
<feature type="transmembrane region" description="Helical" evidence="1">
    <location>
        <begin position="177"/>
        <end position="201"/>
    </location>
</feature>
<keyword evidence="1" id="KW-0812">Transmembrane</keyword>
<evidence type="ECO:0000256" key="1">
    <source>
        <dbReference type="SAM" id="Phobius"/>
    </source>
</evidence>
<accession>A0ABQ1VXC4</accession>
<evidence type="ECO:0008006" key="4">
    <source>
        <dbReference type="Google" id="ProtNLM"/>
    </source>
</evidence>
<keyword evidence="1" id="KW-0472">Membrane</keyword>
<organism evidence="2 3">
    <name type="scientific">Paenibacillus aceti</name>
    <dbReference type="NCBI Taxonomy" id="1820010"/>
    <lineage>
        <taxon>Bacteria</taxon>
        <taxon>Bacillati</taxon>
        <taxon>Bacillota</taxon>
        <taxon>Bacilli</taxon>
        <taxon>Bacillales</taxon>
        <taxon>Paenibacillaceae</taxon>
        <taxon>Paenibacillus</taxon>
    </lineage>
</organism>
<comment type="caution">
    <text evidence="2">The sequence shown here is derived from an EMBL/GenBank/DDBJ whole genome shotgun (WGS) entry which is preliminary data.</text>
</comment>
<dbReference type="EMBL" id="BMIW01000019">
    <property type="protein sequence ID" value="GGG04165.1"/>
    <property type="molecule type" value="Genomic_DNA"/>
</dbReference>
<proteinExistence type="predicted"/>
<name>A0ABQ1VXC4_9BACL</name>
<dbReference type="Proteomes" id="UP000608420">
    <property type="component" value="Unassembled WGS sequence"/>
</dbReference>